<protein>
    <submittedName>
        <fullName evidence="2">Uncharacterized protein</fullName>
    </submittedName>
</protein>
<organism evidence="2 3">
    <name type="scientific">Vulcanimicrobium alpinum</name>
    <dbReference type="NCBI Taxonomy" id="3016050"/>
    <lineage>
        <taxon>Bacteria</taxon>
        <taxon>Bacillati</taxon>
        <taxon>Vulcanimicrobiota</taxon>
        <taxon>Vulcanimicrobiia</taxon>
        <taxon>Vulcanimicrobiales</taxon>
        <taxon>Vulcanimicrobiaceae</taxon>
        <taxon>Vulcanimicrobium</taxon>
    </lineage>
</organism>
<evidence type="ECO:0000313" key="3">
    <source>
        <dbReference type="Proteomes" id="UP001317532"/>
    </source>
</evidence>
<reference evidence="2 3" key="1">
    <citation type="journal article" date="2022" name="ISME Commun">
        <title>Vulcanimicrobium alpinus gen. nov. sp. nov., the first cultivated representative of the candidate phylum 'Eremiobacterota', is a metabolically versatile aerobic anoxygenic phototroph.</title>
        <authorList>
            <person name="Yabe S."/>
            <person name="Muto K."/>
            <person name="Abe K."/>
            <person name="Yokota A."/>
            <person name="Staudigel H."/>
            <person name="Tebo B.M."/>
        </authorList>
    </citation>
    <scope>NUCLEOTIDE SEQUENCE [LARGE SCALE GENOMIC DNA]</scope>
    <source>
        <strain evidence="2 3">WC8-2</strain>
    </source>
</reference>
<gene>
    <name evidence="2" type="ORF">WPS_27020</name>
</gene>
<feature type="transmembrane region" description="Helical" evidence="1">
    <location>
        <begin position="45"/>
        <end position="62"/>
    </location>
</feature>
<sequence length="191" mass="19745">MRRRSLLAWLIYAGLTLPIGLFGHVLFEQAGRVVGRYGSVEIDHALLGAAAAAGFAAALSSLRRGERSERRRRAALLQAALPNAAAVCVTGIAAQSAIAAATLSLEGVAVDPARVVLALVAAACGMLVASLLLYAVDEAVLSRIAAALVLTRVRSRAVVTRTAATAPLARHLAARRRCSGRAPPRLSPASP</sequence>
<keyword evidence="1" id="KW-1133">Transmembrane helix</keyword>
<keyword evidence="3" id="KW-1185">Reference proteome</keyword>
<dbReference type="AlphaFoldDB" id="A0AAN1XXX1"/>
<dbReference type="KEGG" id="vab:WPS_27020"/>
<feature type="transmembrane region" description="Helical" evidence="1">
    <location>
        <begin position="74"/>
        <end position="103"/>
    </location>
</feature>
<dbReference type="RefSeq" id="WP_317995019.1">
    <property type="nucleotide sequence ID" value="NZ_AP025523.1"/>
</dbReference>
<proteinExistence type="predicted"/>
<accession>A0AAN1XXX1</accession>
<dbReference type="Proteomes" id="UP001317532">
    <property type="component" value="Chromosome"/>
</dbReference>
<keyword evidence="1" id="KW-0472">Membrane</keyword>
<keyword evidence="1" id="KW-0812">Transmembrane</keyword>
<dbReference type="EMBL" id="AP025523">
    <property type="protein sequence ID" value="BDE07426.1"/>
    <property type="molecule type" value="Genomic_DNA"/>
</dbReference>
<feature type="transmembrane region" description="Helical" evidence="1">
    <location>
        <begin position="7"/>
        <end position="25"/>
    </location>
</feature>
<name>A0AAN1XXX1_UNVUL</name>
<evidence type="ECO:0000256" key="1">
    <source>
        <dbReference type="SAM" id="Phobius"/>
    </source>
</evidence>
<evidence type="ECO:0000313" key="2">
    <source>
        <dbReference type="EMBL" id="BDE07426.1"/>
    </source>
</evidence>
<feature type="transmembrane region" description="Helical" evidence="1">
    <location>
        <begin position="115"/>
        <end position="136"/>
    </location>
</feature>